<proteinExistence type="predicted"/>
<protein>
    <submittedName>
        <fullName evidence="4">Uncharacterized protein</fullName>
    </submittedName>
</protein>
<dbReference type="GO" id="GO:0006508">
    <property type="term" value="P:proteolysis"/>
    <property type="evidence" value="ECO:0007669"/>
    <property type="project" value="UniProtKB-KW"/>
</dbReference>
<evidence type="ECO:0000256" key="3">
    <source>
        <dbReference type="ARBA" id="ARBA00022801"/>
    </source>
</evidence>
<keyword evidence="3" id="KW-0378">Hydrolase</keyword>
<reference evidence="4 5" key="1">
    <citation type="journal article" date="2020" name="IScience">
        <title>Genome Sequencing of the Endangered Kingdonia uniflora (Circaeasteraceae, Ranunculales) Reveals Potential Mechanisms of Evolutionary Specialization.</title>
        <authorList>
            <person name="Sun Y."/>
            <person name="Deng T."/>
            <person name="Zhang A."/>
            <person name="Moore M.J."/>
            <person name="Landis J.B."/>
            <person name="Lin N."/>
            <person name="Zhang H."/>
            <person name="Zhang X."/>
            <person name="Huang J."/>
            <person name="Zhang X."/>
            <person name="Sun H."/>
            <person name="Wang H."/>
        </authorList>
    </citation>
    <scope>NUCLEOTIDE SEQUENCE [LARGE SCALE GENOMIC DNA]</scope>
    <source>
        <strain evidence="4">TB1705</strain>
        <tissue evidence="4">Leaf</tissue>
    </source>
</reference>
<dbReference type="PANTHER" id="PTHR11010:SF31">
    <property type="entry name" value="ALPHA_BETA-HYDROLASES SUPERFAMILY PROTEIN"/>
    <property type="match status" value="1"/>
</dbReference>
<dbReference type="EMBL" id="JACGCM010002057">
    <property type="protein sequence ID" value="KAF6145517.1"/>
    <property type="molecule type" value="Genomic_DNA"/>
</dbReference>
<evidence type="ECO:0000313" key="4">
    <source>
        <dbReference type="EMBL" id="KAF6145517.1"/>
    </source>
</evidence>
<dbReference type="InterPro" id="IPR029058">
    <property type="entry name" value="AB_hydrolase_fold"/>
</dbReference>
<comment type="caution">
    <text evidence="4">The sequence shown here is derived from an EMBL/GenBank/DDBJ whole genome shotgun (WGS) entry which is preliminary data.</text>
</comment>
<dbReference type="OrthoDB" id="2130629at2759"/>
<accession>A0A7J7LSE6</accession>
<dbReference type="Proteomes" id="UP000541444">
    <property type="component" value="Unassembled WGS sequence"/>
</dbReference>
<gene>
    <name evidence="4" type="ORF">GIB67_004512</name>
</gene>
<dbReference type="AlphaFoldDB" id="A0A7J7LSE6"/>
<evidence type="ECO:0000256" key="2">
    <source>
        <dbReference type="ARBA" id="ARBA00022729"/>
    </source>
</evidence>
<organism evidence="4 5">
    <name type="scientific">Kingdonia uniflora</name>
    <dbReference type="NCBI Taxonomy" id="39325"/>
    <lineage>
        <taxon>Eukaryota</taxon>
        <taxon>Viridiplantae</taxon>
        <taxon>Streptophyta</taxon>
        <taxon>Embryophyta</taxon>
        <taxon>Tracheophyta</taxon>
        <taxon>Spermatophyta</taxon>
        <taxon>Magnoliopsida</taxon>
        <taxon>Ranunculales</taxon>
        <taxon>Circaeasteraceae</taxon>
        <taxon>Kingdonia</taxon>
    </lineage>
</organism>
<evidence type="ECO:0000313" key="5">
    <source>
        <dbReference type="Proteomes" id="UP000541444"/>
    </source>
</evidence>
<keyword evidence="2" id="KW-0732">Signal</keyword>
<dbReference type="GO" id="GO:0008239">
    <property type="term" value="F:dipeptidyl-peptidase activity"/>
    <property type="evidence" value="ECO:0007669"/>
    <property type="project" value="TreeGrafter"/>
</dbReference>
<keyword evidence="1" id="KW-0645">Protease</keyword>
<dbReference type="Gene3D" id="3.40.50.1820">
    <property type="entry name" value="alpha/beta hydrolase"/>
    <property type="match status" value="1"/>
</dbReference>
<keyword evidence="5" id="KW-1185">Reference proteome</keyword>
<sequence length="126" mass="14380">MYKYDDKEKKWDVPGHLISCVDTFNVLLRPHFYSTEFGGQNVKLNLKRFGSNILATSEMKDPFSYNGLLENVTDSILAVTTKNGIHMADMRGLGGPSYIIEQQRKILEIITGLVDQYRADAKELHR</sequence>
<evidence type="ECO:0000256" key="1">
    <source>
        <dbReference type="ARBA" id="ARBA00022670"/>
    </source>
</evidence>
<name>A0A7J7LSE6_9MAGN</name>
<dbReference type="PANTHER" id="PTHR11010">
    <property type="entry name" value="PROTEASE S28 PRO-X CARBOXYPEPTIDASE-RELATED"/>
    <property type="match status" value="1"/>
</dbReference>